<keyword evidence="2 5" id="KW-0812">Transmembrane</keyword>
<keyword evidence="3 5" id="KW-1133">Transmembrane helix</keyword>
<dbReference type="Pfam" id="PF04497">
    <property type="entry name" value="Pox_E2-like"/>
    <property type="match status" value="2"/>
</dbReference>
<evidence type="ECO:0000256" key="2">
    <source>
        <dbReference type="ARBA" id="ARBA00022692"/>
    </source>
</evidence>
<sequence>MHVYPAPVRRALKQLAGKNLDMGRISAKSARLLLRHGMHGPLPSSLYATAISISVHTIGFFHPSVVKASDLMLAIGDVPSLVSPLLEAACFHRRDLLTCSDGHVLRKLLESDFLTVADAEFLVNVRGIPAASILRINPQLASSSMRLTDSEVESVFASVPSSKWSSLYRKLDVTLLTVMRLVDSLDVPPLHRVIRQLRTPEVCLALALRFPEHPVLDYIRQDIKSQRRFVCAVNDFVVQSLPAMYPPLNRFLASMIPMRHLIDIYGVKAFAMFDDAYCSMRHVDIRALSAKDAEFVERNIAAFDAKAREFALLFRQHIQHTQGRTITMYVPGTLVHVKRQKHQLSTSVEDILKHVEAISSMRRPRTKDVERIFGAYRYDMSLAKRVLTSDASTRVKRKMLKAMCRWKVLVSPDAVTGVRLTRSCITWDACAFFGVRVFRLRDLLPGTLPALPLNKLPMCHCDRCAKQRVTEPSLPSDLRGVLFTGGTSPCEISDESLLTTIHDLCVLASHGVLDVGFVSAPPGWGPLMSVLTSKRVDAQQMRKVLTAETLATANLTAGGLGGVSAMAHFQHMDIHAILPYERVLRHGEHYVRVMLFFSVVMEYMLMIAMYRTLVLRTTARLREFVAKLVNYVLEAFGVRFCFIRVHDCVEYELYECARDGTLPFHTVNLFIKVLTVILEHLNGAG</sequence>
<keyword evidence="4 5" id="KW-0472">Membrane</keyword>
<proteinExistence type="predicted"/>
<name>A0AAU7E1E4_9POXV</name>
<dbReference type="InterPro" id="IPR006732">
    <property type="entry name" value="Poxvirus_O1"/>
</dbReference>
<organism evidence="6">
    <name type="scientific">Rousettus bat poxvirus</name>
    <dbReference type="NCBI Taxonomy" id="3141933"/>
    <lineage>
        <taxon>Viruses</taxon>
        <taxon>Varidnaviria</taxon>
        <taxon>Bamfordvirae</taxon>
        <taxon>Nucleocytoviricota</taxon>
        <taxon>Pokkesviricetes</taxon>
        <taxon>Chitovirales</taxon>
        <taxon>Poxviridae</taxon>
    </lineage>
</organism>
<dbReference type="PIRSF" id="PIRSF015980">
    <property type="entry name" value="VAC_O1L"/>
    <property type="match status" value="1"/>
</dbReference>
<evidence type="ECO:0000256" key="4">
    <source>
        <dbReference type="ARBA" id="ARBA00023136"/>
    </source>
</evidence>
<accession>A0AAU7E1E4</accession>
<evidence type="ECO:0000256" key="3">
    <source>
        <dbReference type="ARBA" id="ARBA00022989"/>
    </source>
</evidence>
<evidence type="ECO:0000256" key="1">
    <source>
        <dbReference type="ARBA" id="ARBA00004167"/>
    </source>
</evidence>
<reference evidence="6" key="2">
    <citation type="submission" date="2024-02" db="EMBL/GenBank/DDBJ databases">
        <authorList>
            <person name="Hu B."/>
        </authorList>
    </citation>
    <scope>NUCLEOTIDE SEQUENCE</scope>
    <source>
        <strain evidence="6">1A/Uganda/UGR70/2019</strain>
    </source>
</reference>
<evidence type="ECO:0000256" key="5">
    <source>
        <dbReference type="SAM" id="Phobius"/>
    </source>
</evidence>
<dbReference type="EMBL" id="PP711852">
    <property type="protein sequence ID" value="XBH23790.1"/>
    <property type="molecule type" value="Genomic_DNA"/>
</dbReference>
<evidence type="ECO:0000313" key="6">
    <source>
        <dbReference type="EMBL" id="XBH23790.1"/>
    </source>
</evidence>
<comment type="subcellular location">
    <subcellularLocation>
        <location evidence="1">Membrane</location>
        <topology evidence="1">Single-pass membrane protein</topology>
    </subcellularLocation>
</comment>
<dbReference type="InterPro" id="IPR021155">
    <property type="entry name" value="Poxvirus_E2/O1"/>
</dbReference>
<reference evidence="6" key="1">
    <citation type="journal article" date="2024" name="Microbiome">
        <title>Substantial viral diversity in bats and rodents from East Africa: insights into evolution, recombination, and cocirculation.</title>
        <authorList>
            <person name="Wang D."/>
            <person name="Yang X."/>
            <person name="Ren Z."/>
            <person name="Hu B."/>
            <person name="Zhao H."/>
            <person name="Yang K."/>
            <person name="Shi P."/>
            <person name="Zhang Z."/>
            <person name="Feng Q."/>
            <person name="Nawenja C.V."/>
            <person name="Obanda V."/>
            <person name="Robert K."/>
            <person name="Nalikka B."/>
            <person name="Waruhiu C.N."/>
            <person name="Ochola G.O."/>
            <person name="Onyuok S.O."/>
            <person name="Ochieng H."/>
            <person name="Li B."/>
            <person name="Zhu Y."/>
            <person name="Si H."/>
            <person name="Yin J."/>
            <person name="Kristiansen K."/>
            <person name="Jin X."/>
            <person name="Xu X."/>
            <person name="Xiao M."/>
            <person name="Agwanda B."/>
            <person name="Ommeh S."/>
            <person name="Li J."/>
            <person name="Shi Z.L."/>
        </authorList>
    </citation>
    <scope>NUCLEOTIDE SEQUENCE</scope>
    <source>
        <strain evidence="6">1A/Uganda/UGR70/2019</strain>
    </source>
</reference>
<protein>
    <submittedName>
        <fullName evidence="6">Uncharacterized protein</fullName>
    </submittedName>
</protein>
<dbReference type="GO" id="GO:0016020">
    <property type="term" value="C:membrane"/>
    <property type="evidence" value="ECO:0007669"/>
    <property type="project" value="UniProtKB-SubCell"/>
</dbReference>
<feature type="transmembrane region" description="Helical" evidence="5">
    <location>
        <begin position="590"/>
        <end position="610"/>
    </location>
</feature>